<sequence>MDKLKCESGSSAPWGKAKKEEFAKFADWETWDLSKLAQEMDARKNMLKVFREESQSQSIANILKEEKDALKVEQLRKNRVAQLKSKRVSLQQELNLNQDKNRRREEELEKKKANLKDRKQKGNLQLNKARKKLADIIQLGHRLLDTSREVCIANNLDQKIKETTESIAKKQPKLALKKKQEADELIRLNVEKEMLETQLETINKQIIWIRNEKEVRVTIESEMAKVLSTLEKEKNDLTAQLCHEKNQLMMQRQKRFKLLKDIENLKKENEDDKRIIAEEEMELKKRMKTATRLERRISKADAPKKKKKDINKTQLVTKPEISAFDELLMSAQSTPMERKLSC</sequence>
<dbReference type="EMBL" id="OU892284">
    <property type="protein sequence ID" value="CAG9772421.1"/>
    <property type="molecule type" value="Genomic_DNA"/>
</dbReference>
<name>A0A9N9QRP9_9CUCU</name>
<organism evidence="3 4">
    <name type="scientific">Ceutorhynchus assimilis</name>
    <name type="common">cabbage seed weevil</name>
    <dbReference type="NCBI Taxonomy" id="467358"/>
    <lineage>
        <taxon>Eukaryota</taxon>
        <taxon>Metazoa</taxon>
        <taxon>Ecdysozoa</taxon>
        <taxon>Arthropoda</taxon>
        <taxon>Hexapoda</taxon>
        <taxon>Insecta</taxon>
        <taxon>Pterygota</taxon>
        <taxon>Neoptera</taxon>
        <taxon>Endopterygota</taxon>
        <taxon>Coleoptera</taxon>
        <taxon>Polyphaga</taxon>
        <taxon>Cucujiformia</taxon>
        <taxon>Curculionidae</taxon>
        <taxon>Ceutorhynchinae</taxon>
        <taxon>Ceutorhynchus</taxon>
    </lineage>
</organism>
<keyword evidence="4" id="KW-1185">Reference proteome</keyword>
<feature type="coiled-coil region" evidence="1">
    <location>
        <begin position="259"/>
        <end position="296"/>
    </location>
</feature>
<evidence type="ECO:0000313" key="4">
    <source>
        <dbReference type="Proteomes" id="UP001152799"/>
    </source>
</evidence>
<feature type="compositionally biased region" description="Basic and acidic residues" evidence="2">
    <location>
        <begin position="99"/>
        <end position="117"/>
    </location>
</feature>
<keyword evidence="1" id="KW-0175">Coiled coil</keyword>
<feature type="region of interest" description="Disordered" evidence="2">
    <location>
        <begin position="92"/>
        <end position="121"/>
    </location>
</feature>
<accession>A0A9N9QRP9</accession>
<protein>
    <submittedName>
        <fullName evidence="3">Uncharacterized protein</fullName>
    </submittedName>
</protein>
<reference evidence="3" key="1">
    <citation type="submission" date="2022-01" db="EMBL/GenBank/DDBJ databases">
        <authorList>
            <person name="King R."/>
        </authorList>
    </citation>
    <scope>NUCLEOTIDE SEQUENCE</scope>
</reference>
<feature type="coiled-coil region" evidence="1">
    <location>
        <begin position="178"/>
        <end position="205"/>
    </location>
</feature>
<gene>
    <name evidence="3" type="ORF">CEUTPL_LOCUS12833</name>
</gene>
<evidence type="ECO:0000256" key="1">
    <source>
        <dbReference type="SAM" id="Coils"/>
    </source>
</evidence>
<proteinExistence type="predicted"/>
<dbReference type="Proteomes" id="UP001152799">
    <property type="component" value="Chromosome 8"/>
</dbReference>
<evidence type="ECO:0000313" key="3">
    <source>
        <dbReference type="EMBL" id="CAG9772421.1"/>
    </source>
</evidence>
<evidence type="ECO:0000256" key="2">
    <source>
        <dbReference type="SAM" id="MobiDB-lite"/>
    </source>
</evidence>
<dbReference type="AlphaFoldDB" id="A0A9N9QRP9"/>